<dbReference type="CDD" id="cd16913">
    <property type="entry name" value="YkuD_like"/>
    <property type="match status" value="1"/>
</dbReference>
<keyword evidence="6 9" id="KW-0133">Cell shape</keyword>
<evidence type="ECO:0000313" key="13">
    <source>
        <dbReference type="Proteomes" id="UP000214880"/>
    </source>
</evidence>
<dbReference type="GO" id="GO:0016757">
    <property type="term" value="F:glycosyltransferase activity"/>
    <property type="evidence" value="ECO:0007669"/>
    <property type="project" value="UniProtKB-KW"/>
</dbReference>
<dbReference type="RefSeq" id="WP_092074001.1">
    <property type="nucleotide sequence ID" value="NZ_FNHB01000007.1"/>
</dbReference>
<name>A0A1G9VSE7_9FIRM</name>
<dbReference type="Pfam" id="PF03734">
    <property type="entry name" value="YkuD"/>
    <property type="match status" value="1"/>
</dbReference>
<feature type="transmembrane region" description="Helical" evidence="10">
    <location>
        <begin position="12"/>
        <end position="33"/>
    </location>
</feature>
<feature type="active site" description="Nucleophile" evidence="9">
    <location>
        <position position="138"/>
    </location>
</feature>
<dbReference type="GO" id="GO:0008360">
    <property type="term" value="P:regulation of cell shape"/>
    <property type="evidence" value="ECO:0007669"/>
    <property type="project" value="UniProtKB-UniRule"/>
</dbReference>
<dbReference type="GO" id="GO:0071555">
    <property type="term" value="P:cell wall organization"/>
    <property type="evidence" value="ECO:0007669"/>
    <property type="project" value="UniProtKB-UniRule"/>
</dbReference>
<dbReference type="Pfam" id="PF01471">
    <property type="entry name" value="PG_binding_1"/>
    <property type="match status" value="1"/>
</dbReference>
<dbReference type="InterPro" id="IPR036366">
    <property type="entry name" value="PGBDSf"/>
</dbReference>
<dbReference type="PROSITE" id="PS52029">
    <property type="entry name" value="LD_TPASE"/>
    <property type="match status" value="1"/>
</dbReference>
<evidence type="ECO:0000256" key="6">
    <source>
        <dbReference type="ARBA" id="ARBA00022960"/>
    </source>
</evidence>
<dbReference type="GO" id="GO:0018104">
    <property type="term" value="P:peptidoglycan-protein cross-linking"/>
    <property type="evidence" value="ECO:0007669"/>
    <property type="project" value="TreeGrafter"/>
</dbReference>
<dbReference type="Gene3D" id="1.10.101.10">
    <property type="entry name" value="PGBD-like superfamily/PGBD"/>
    <property type="match status" value="1"/>
</dbReference>
<keyword evidence="7 9" id="KW-0573">Peptidoglycan synthesis</keyword>
<evidence type="ECO:0000256" key="7">
    <source>
        <dbReference type="ARBA" id="ARBA00022984"/>
    </source>
</evidence>
<dbReference type="AlphaFoldDB" id="A0A1G9VSE7"/>
<dbReference type="SUPFAM" id="SSF47090">
    <property type="entry name" value="PGBD-like"/>
    <property type="match status" value="1"/>
</dbReference>
<reference evidence="12 13" key="1">
    <citation type="submission" date="2016-10" db="EMBL/GenBank/DDBJ databases">
        <authorList>
            <person name="de Groot N.N."/>
        </authorList>
    </citation>
    <scope>NUCLEOTIDE SEQUENCE [LARGE SCALE GENOMIC DNA]</scope>
    <source>
        <strain evidence="12 13">DSM 1736</strain>
    </source>
</reference>
<keyword evidence="5" id="KW-0378">Hydrolase</keyword>
<evidence type="ECO:0000256" key="5">
    <source>
        <dbReference type="ARBA" id="ARBA00022801"/>
    </source>
</evidence>
<keyword evidence="8 9" id="KW-0961">Cell wall biogenesis/degradation</keyword>
<dbReference type="EMBL" id="FNHB01000007">
    <property type="protein sequence ID" value="SDM75118.1"/>
    <property type="molecule type" value="Genomic_DNA"/>
</dbReference>
<comment type="pathway">
    <text evidence="1 9">Cell wall biogenesis; peptidoglycan biosynthesis.</text>
</comment>
<dbReference type="PANTHER" id="PTHR30582">
    <property type="entry name" value="L,D-TRANSPEPTIDASE"/>
    <property type="match status" value="1"/>
</dbReference>
<organism evidence="12 13">
    <name type="scientific">Dendrosporobacter quercicolus</name>
    <dbReference type="NCBI Taxonomy" id="146817"/>
    <lineage>
        <taxon>Bacteria</taxon>
        <taxon>Bacillati</taxon>
        <taxon>Bacillota</taxon>
        <taxon>Negativicutes</taxon>
        <taxon>Selenomonadales</taxon>
        <taxon>Sporomusaceae</taxon>
        <taxon>Dendrosporobacter</taxon>
    </lineage>
</organism>
<dbReference type="InterPro" id="IPR036365">
    <property type="entry name" value="PGBD-like_sf"/>
</dbReference>
<dbReference type="SUPFAM" id="SSF141523">
    <property type="entry name" value="L,D-transpeptidase catalytic domain-like"/>
    <property type="match status" value="1"/>
</dbReference>
<sequence>MIFGVVNRPKTYFAIVTFVIFSLFISILGLEYWDEVNLAAIPNQPAAKPPGRVSIVIHTSARILELHNDGKLYKKYRIAVGKSSTPTPIGEWVVIWKSYRSGDIFGTRFLALDVPWGGYGIHGTNQPWSIGHFASHGCIRMRNKDIEELFEWVPVGTPVRIAGQMLRMQRTLKYESLGEDVVQLQNKLKALGYLEGRADGFFNRDTEQAVKRFQHDHGLKADGIVDTKTLQSLGF</sequence>
<dbReference type="InterPro" id="IPR005490">
    <property type="entry name" value="LD_TPept_cat_dom"/>
</dbReference>
<keyword evidence="13" id="KW-1185">Reference proteome</keyword>
<dbReference type="STRING" id="146817.SAMN04488502_10727"/>
<dbReference type="Gene3D" id="2.40.440.10">
    <property type="entry name" value="L,D-transpeptidase catalytic domain-like"/>
    <property type="match status" value="1"/>
</dbReference>
<protein>
    <submittedName>
        <fullName evidence="12">Lipoprotein-anchoring transpeptidase ErfK/SrfK</fullName>
    </submittedName>
</protein>
<comment type="similarity">
    <text evidence="2">Belongs to the YkuD family.</text>
</comment>
<dbReference type="InterPro" id="IPR038063">
    <property type="entry name" value="Transpep_catalytic_dom"/>
</dbReference>
<keyword evidence="12" id="KW-0449">Lipoprotein</keyword>
<keyword evidence="3" id="KW-0328">Glycosyltransferase</keyword>
<evidence type="ECO:0000256" key="9">
    <source>
        <dbReference type="PROSITE-ProRule" id="PRU01373"/>
    </source>
</evidence>
<keyword evidence="4" id="KW-0808">Transferase</keyword>
<keyword evidence="10" id="KW-0472">Membrane</keyword>
<dbReference type="UniPathway" id="UPA00219"/>
<dbReference type="InterPro" id="IPR050979">
    <property type="entry name" value="LD-transpeptidase"/>
</dbReference>
<dbReference type="PANTHER" id="PTHR30582:SF24">
    <property type="entry name" value="L,D-TRANSPEPTIDASE ERFK_SRFK-RELATED"/>
    <property type="match status" value="1"/>
</dbReference>
<evidence type="ECO:0000256" key="8">
    <source>
        <dbReference type="ARBA" id="ARBA00023316"/>
    </source>
</evidence>
<dbReference type="GO" id="GO:0005576">
    <property type="term" value="C:extracellular region"/>
    <property type="evidence" value="ECO:0007669"/>
    <property type="project" value="TreeGrafter"/>
</dbReference>
<dbReference type="OrthoDB" id="9787225at2"/>
<keyword evidence="10" id="KW-1133">Transmembrane helix</keyword>
<evidence type="ECO:0000259" key="11">
    <source>
        <dbReference type="PROSITE" id="PS52029"/>
    </source>
</evidence>
<evidence type="ECO:0000313" key="12">
    <source>
        <dbReference type="EMBL" id="SDM75118.1"/>
    </source>
</evidence>
<proteinExistence type="inferred from homology"/>
<evidence type="ECO:0000256" key="3">
    <source>
        <dbReference type="ARBA" id="ARBA00022676"/>
    </source>
</evidence>
<evidence type="ECO:0000256" key="2">
    <source>
        <dbReference type="ARBA" id="ARBA00005992"/>
    </source>
</evidence>
<evidence type="ECO:0000256" key="10">
    <source>
        <dbReference type="SAM" id="Phobius"/>
    </source>
</evidence>
<dbReference type="Proteomes" id="UP000214880">
    <property type="component" value="Unassembled WGS sequence"/>
</dbReference>
<dbReference type="InterPro" id="IPR002477">
    <property type="entry name" value="Peptidoglycan-bd-like"/>
</dbReference>
<accession>A0A1G9VSE7</accession>
<gene>
    <name evidence="12" type="ORF">SAMN04488502_10727</name>
</gene>
<feature type="active site" description="Proton donor/acceptor" evidence="9">
    <location>
        <position position="122"/>
    </location>
</feature>
<feature type="domain" description="L,D-TPase catalytic" evidence="11">
    <location>
        <begin position="53"/>
        <end position="162"/>
    </location>
</feature>
<evidence type="ECO:0000256" key="4">
    <source>
        <dbReference type="ARBA" id="ARBA00022679"/>
    </source>
</evidence>
<dbReference type="GO" id="GO:0071972">
    <property type="term" value="F:peptidoglycan L,D-transpeptidase activity"/>
    <property type="evidence" value="ECO:0007669"/>
    <property type="project" value="TreeGrafter"/>
</dbReference>
<evidence type="ECO:0000256" key="1">
    <source>
        <dbReference type="ARBA" id="ARBA00004752"/>
    </source>
</evidence>
<keyword evidence="10" id="KW-0812">Transmembrane</keyword>